<protein>
    <submittedName>
        <fullName evidence="1">DUF29 domain-containing protein</fullName>
    </submittedName>
</protein>
<dbReference type="PANTHER" id="PTHR34235">
    <property type="entry name" value="SLR1203 PROTEIN-RELATED"/>
    <property type="match status" value="1"/>
</dbReference>
<sequence>MELKAKSLKELYEKDFYLWLLENLKLLKNKEYGLLDWEHLQEELEDMGKSLYSAVISQMARIMEHLYKWENFRCSPYMGNNWVQSINSARKELRRIFEDSPSLRKRAQEKEVLQKAWEMAVLDLIDWLEEPKSRRLIETYFKGKMPTKNDFPQECPYTFEQVMEYKPWVELT</sequence>
<proteinExistence type="predicted"/>
<gene>
    <name evidence="1" type="ORF">ENN04_08920</name>
</gene>
<dbReference type="EMBL" id="DSAC01000110">
    <property type="protein sequence ID" value="HHO74730.1"/>
    <property type="molecule type" value="Genomic_DNA"/>
</dbReference>
<comment type="caution">
    <text evidence="1">The sequence shown here is derived from an EMBL/GenBank/DDBJ whole genome shotgun (WGS) entry which is preliminary data.</text>
</comment>
<dbReference type="AlphaFoldDB" id="A0A7C5X015"/>
<evidence type="ECO:0000313" key="1">
    <source>
        <dbReference type="EMBL" id="HHO74730.1"/>
    </source>
</evidence>
<organism evidence="1">
    <name type="scientific">Thermocrinis ruber</name>
    <dbReference type="NCBI Taxonomy" id="75906"/>
    <lineage>
        <taxon>Bacteria</taxon>
        <taxon>Pseudomonadati</taxon>
        <taxon>Aquificota</taxon>
        <taxon>Aquificia</taxon>
        <taxon>Aquificales</taxon>
        <taxon>Aquificaceae</taxon>
        <taxon>Thermocrinis</taxon>
    </lineage>
</organism>
<dbReference type="Pfam" id="PF01724">
    <property type="entry name" value="DUF29"/>
    <property type="match status" value="1"/>
</dbReference>
<accession>A0A7C5X015</accession>
<reference evidence="1" key="1">
    <citation type="journal article" date="2020" name="mSystems">
        <title>Genome- and Community-Level Interaction Insights into Carbon Utilization and Element Cycling Functions of Hydrothermarchaeota in Hydrothermal Sediment.</title>
        <authorList>
            <person name="Zhou Z."/>
            <person name="Liu Y."/>
            <person name="Xu W."/>
            <person name="Pan J."/>
            <person name="Luo Z.H."/>
            <person name="Li M."/>
        </authorList>
    </citation>
    <scope>NUCLEOTIDE SEQUENCE [LARGE SCALE GENOMIC DNA]</scope>
    <source>
        <strain evidence="1">SpSt-114</strain>
    </source>
</reference>
<dbReference type="Gene3D" id="1.20.1220.20">
    <property type="entry name" value="Uncharcterised protein PF01724"/>
    <property type="match status" value="1"/>
</dbReference>
<dbReference type="InterPro" id="IPR002636">
    <property type="entry name" value="DUF29"/>
</dbReference>
<name>A0A7C5X015_9AQUI</name>